<dbReference type="Proteomes" id="UP000244052">
    <property type="component" value="Unassembled WGS sequence"/>
</dbReference>
<dbReference type="RefSeq" id="WP_059396317.1">
    <property type="nucleotide sequence ID" value="NZ_QASO01000047.1"/>
</dbReference>
<reference evidence="2 3" key="1">
    <citation type="submission" date="2018-04" db="EMBL/GenBank/DDBJ databases">
        <title>Pseudomonas sp. nov., isolated from mangrove soil.</title>
        <authorList>
            <person name="Chen C."/>
        </authorList>
    </citation>
    <scope>NUCLEOTIDE SEQUENCE [LARGE SCALE GENOMIC DNA]</scope>
    <source>
        <strain evidence="2 3">JCM 14246</strain>
    </source>
</reference>
<accession>A0A2T5PP09</accession>
<keyword evidence="3" id="KW-1185">Reference proteome</keyword>
<proteinExistence type="predicted"/>
<gene>
    <name evidence="2" type="ORF">DBO86_08825</name>
</gene>
<organism evidence="2 3">
    <name type="scientific">Ectopseudomonas oleovorans</name>
    <name type="common">Pseudomonas oleovorans</name>
    <dbReference type="NCBI Taxonomy" id="301"/>
    <lineage>
        <taxon>Bacteria</taxon>
        <taxon>Pseudomonadati</taxon>
        <taxon>Pseudomonadota</taxon>
        <taxon>Gammaproteobacteria</taxon>
        <taxon>Pseudomonadales</taxon>
        <taxon>Pseudomonadaceae</taxon>
        <taxon>Ectopseudomonas</taxon>
    </lineage>
</organism>
<dbReference type="NCBIfam" id="TIGR03755">
    <property type="entry name" value="conj_TIGR03755"/>
    <property type="match status" value="1"/>
</dbReference>
<evidence type="ECO:0000313" key="3">
    <source>
        <dbReference type="Proteomes" id="UP000244052"/>
    </source>
</evidence>
<sequence>MNASLPDFLRRAKPHLRATLLVAVITLAVGVAWAQTRIDPNGVNVGGSVIGDDVLYSIGGGRAVSMGGAGNMQSIGVGVGWNSNLICGDMSITTTLQNQLNGISNGFQTIMSNVIQNATSAVASLPALIIQRADPGLYNLLTNGILQARLDFDRSKMTCRAIANRMADMAGGQAGWDQLAEGMALRDAVGSTDAVSAVEKAESNKGNNGVPWVGGGNAGGSGQSSIKVVGDVTRAGYNLLNGRSATDTLSIARNACGNRLTCQTWSSPQAAADWATRVLGEREQRTCESCTKTQTTPGVGLTPMIQEEYETKLQVLQELVTGARPTTLANLDAAGSSSLPITRGVIEALRDEPDQDVLGKRLASEAALSNVLEKALLLQRTLLTGKKEPNVAANELAVRAVDQENSALEQEIDNLKTELELRRTLAGNSAMAIIQRHSIRAVGSRGVFEGDTTRDRLREVQKQRSGTP</sequence>
<dbReference type="InterPro" id="IPR021204">
    <property type="entry name" value="Integr_conj_element_PFL4711"/>
</dbReference>
<keyword evidence="1" id="KW-0175">Coiled coil</keyword>
<evidence type="ECO:0000313" key="2">
    <source>
        <dbReference type="EMBL" id="PTU79416.1"/>
    </source>
</evidence>
<name>A0A2T5PP09_ECTOL</name>
<dbReference type="EMBL" id="QASO01000047">
    <property type="protein sequence ID" value="PTU79416.1"/>
    <property type="molecule type" value="Genomic_DNA"/>
</dbReference>
<evidence type="ECO:0000256" key="1">
    <source>
        <dbReference type="SAM" id="Coils"/>
    </source>
</evidence>
<feature type="coiled-coil region" evidence="1">
    <location>
        <begin position="398"/>
        <end position="425"/>
    </location>
</feature>
<protein>
    <submittedName>
        <fullName evidence="2">Integrating conjugative element protein</fullName>
    </submittedName>
</protein>
<comment type="caution">
    <text evidence="2">The sequence shown here is derived from an EMBL/GenBank/DDBJ whole genome shotgun (WGS) entry which is preliminary data.</text>
</comment>
<dbReference type="AlphaFoldDB" id="A0A2T5PP09"/>